<keyword evidence="5 11" id="KW-0812">Transmembrane</keyword>
<evidence type="ECO:0000256" key="10">
    <source>
        <dbReference type="SAM" id="MobiDB-lite"/>
    </source>
</evidence>
<keyword evidence="4" id="KW-0762">Sugar transport</keyword>
<evidence type="ECO:0000256" key="1">
    <source>
        <dbReference type="ARBA" id="ARBA00004141"/>
    </source>
</evidence>
<dbReference type="GO" id="GO:0005886">
    <property type="term" value="C:plasma membrane"/>
    <property type="evidence" value="ECO:0007669"/>
    <property type="project" value="TreeGrafter"/>
</dbReference>
<dbReference type="CDD" id="cd17356">
    <property type="entry name" value="MFS_HXT"/>
    <property type="match status" value="1"/>
</dbReference>
<evidence type="ECO:0000256" key="2">
    <source>
        <dbReference type="ARBA" id="ARBA00010992"/>
    </source>
</evidence>
<evidence type="ECO:0000256" key="4">
    <source>
        <dbReference type="ARBA" id="ARBA00022597"/>
    </source>
</evidence>
<dbReference type="InterPro" id="IPR003663">
    <property type="entry name" value="Sugar/inositol_transpt"/>
</dbReference>
<dbReference type="InterPro" id="IPR005828">
    <property type="entry name" value="MFS_sugar_transport-like"/>
</dbReference>
<keyword evidence="6 11" id="KW-1133">Transmembrane helix</keyword>
<reference evidence="14" key="1">
    <citation type="journal article" date="2016" name="Proc. Natl. Acad. Sci. U.S.A.">
        <title>Comparative genomics of biotechnologically important yeasts.</title>
        <authorList>
            <person name="Riley R."/>
            <person name="Haridas S."/>
            <person name="Wolfe K.H."/>
            <person name="Lopes M.R."/>
            <person name="Hittinger C.T."/>
            <person name="Goeker M."/>
            <person name="Salamov A.A."/>
            <person name="Wisecaver J.H."/>
            <person name="Long T.M."/>
            <person name="Calvey C.H."/>
            <person name="Aerts A.L."/>
            <person name="Barry K.W."/>
            <person name="Choi C."/>
            <person name="Clum A."/>
            <person name="Coughlan A.Y."/>
            <person name="Deshpande S."/>
            <person name="Douglass A.P."/>
            <person name="Hanson S.J."/>
            <person name="Klenk H.-P."/>
            <person name="LaButti K.M."/>
            <person name="Lapidus A."/>
            <person name="Lindquist E.A."/>
            <person name="Lipzen A.M."/>
            <person name="Meier-Kolthoff J.P."/>
            <person name="Ohm R.A."/>
            <person name="Otillar R.P."/>
            <person name="Pangilinan J.L."/>
            <person name="Peng Y."/>
            <person name="Rokas A."/>
            <person name="Rosa C.A."/>
            <person name="Scheuner C."/>
            <person name="Sibirny A.A."/>
            <person name="Slot J.C."/>
            <person name="Stielow J.B."/>
            <person name="Sun H."/>
            <person name="Kurtzman C.P."/>
            <person name="Blackwell M."/>
            <person name="Grigoriev I.V."/>
            <person name="Jeffries T.W."/>
        </authorList>
    </citation>
    <scope>NUCLEOTIDE SEQUENCE [LARGE SCALE GENOMIC DNA]</scope>
    <source>
        <strain evidence="14">NRRL Y-1626</strain>
    </source>
</reference>
<keyword evidence="3 8" id="KW-0813">Transport</keyword>
<dbReference type="InterPro" id="IPR005829">
    <property type="entry name" value="Sugar_transporter_CS"/>
</dbReference>
<dbReference type="Pfam" id="PF00083">
    <property type="entry name" value="Sugar_tr"/>
    <property type="match status" value="1"/>
</dbReference>
<dbReference type="PROSITE" id="PS00216">
    <property type="entry name" value="SUGAR_TRANSPORT_1"/>
    <property type="match status" value="1"/>
</dbReference>
<evidence type="ECO:0000256" key="5">
    <source>
        <dbReference type="ARBA" id="ARBA00022692"/>
    </source>
</evidence>
<dbReference type="EMBL" id="LXPE01000008">
    <property type="protein sequence ID" value="OBA27516.1"/>
    <property type="molecule type" value="Genomic_DNA"/>
</dbReference>
<evidence type="ECO:0000313" key="14">
    <source>
        <dbReference type="Proteomes" id="UP000092321"/>
    </source>
</evidence>
<accession>A0A1B7TFJ6</accession>
<feature type="compositionally biased region" description="Low complexity" evidence="10">
    <location>
        <begin position="16"/>
        <end position="26"/>
    </location>
</feature>
<feature type="transmembrane region" description="Helical" evidence="11">
    <location>
        <begin position="249"/>
        <end position="269"/>
    </location>
</feature>
<feature type="transmembrane region" description="Helical" evidence="11">
    <location>
        <begin position="216"/>
        <end position="237"/>
    </location>
</feature>
<dbReference type="AlphaFoldDB" id="A0A1B7TFJ6"/>
<sequence length="582" mass="64413">MSGTISPDYEKADNASSTQQNSTSSNVDFSKDVKDDTALNNAENKEQKYDDAELKVLQESMKSKGFSQFTGVVFLCLLISFGGFIFGFDTGTIGGFFNMGNFKRRFGSYHKGRKEYYFSNVRTGLMVSIFNIGCAIGGLILGGLSDKYGRKMGLTIVTVIYMVGILIQITCQPHDHVWVQYFIGRLIAGLGNGAISVICPTFLAETAPANLRSVCVTFYQLMITLGIFMGYCCNYGTKTYSDNTTAQWRVAVGLCFAWALAMIGGLSLVPESARYLIQKDRLEEGKKSIAHLNKASEDDAIVVAEFDSILAAVEAERLAGEATIKELFSTKTKVFQRMCMGVMIQSLQQLSGDNYFFYYGTIVFAAVGLSDSFQTAIVIGVVNFFSTFVALYTVNRFGRRQLLMAGAILMVCCYVVFASVGVKSLYIGGYSADAKTSKGAGNCMIVFTCFFIFCFANTWAGLAYVICSESFPLRVKNKCMAVASGANWMWGFLISFFTPFITSAIHFSYGYVFMGCMVFAFFYVFFTVPETKGLSLEEVNEMWLDGVLPWKSVSWVPASKRGDDYDGEALKHDDKKGFRKFF</sequence>
<feature type="transmembrane region" description="Helical" evidence="11">
    <location>
        <begin position="355"/>
        <end position="370"/>
    </location>
</feature>
<feature type="transmembrane region" description="Helical" evidence="11">
    <location>
        <begin position="152"/>
        <end position="170"/>
    </location>
</feature>
<organism evidence="13 14">
    <name type="scientific">Hanseniaspora valbyensis NRRL Y-1626</name>
    <dbReference type="NCBI Taxonomy" id="766949"/>
    <lineage>
        <taxon>Eukaryota</taxon>
        <taxon>Fungi</taxon>
        <taxon>Dikarya</taxon>
        <taxon>Ascomycota</taxon>
        <taxon>Saccharomycotina</taxon>
        <taxon>Saccharomycetes</taxon>
        <taxon>Saccharomycodales</taxon>
        <taxon>Saccharomycodaceae</taxon>
        <taxon>Hanseniaspora</taxon>
    </lineage>
</organism>
<feature type="transmembrane region" description="Helical" evidence="11">
    <location>
        <begin position="445"/>
        <end position="467"/>
    </location>
</feature>
<dbReference type="FunFam" id="1.20.1250.20:FF:000044">
    <property type="entry name" value="Hexose transporter Hxt3p"/>
    <property type="match status" value="1"/>
</dbReference>
<comment type="similarity">
    <text evidence="2 8">Belongs to the major facilitator superfamily. Sugar transporter (TC 2.A.1.1) family.</text>
</comment>
<feature type="transmembrane region" description="Helical" evidence="11">
    <location>
        <begin position="402"/>
        <end position="425"/>
    </location>
</feature>
<evidence type="ECO:0000256" key="11">
    <source>
        <dbReference type="SAM" id="Phobius"/>
    </source>
</evidence>
<keyword evidence="14" id="KW-1185">Reference proteome</keyword>
<feature type="domain" description="Major facilitator superfamily (MFS) profile" evidence="12">
    <location>
        <begin position="75"/>
        <end position="532"/>
    </location>
</feature>
<dbReference type="InterPro" id="IPR050360">
    <property type="entry name" value="MFS_Sugar_Transporters"/>
</dbReference>
<dbReference type="InterPro" id="IPR036259">
    <property type="entry name" value="MFS_trans_sf"/>
</dbReference>
<dbReference type="GO" id="GO:0005351">
    <property type="term" value="F:carbohydrate:proton symporter activity"/>
    <property type="evidence" value="ECO:0007669"/>
    <property type="project" value="TreeGrafter"/>
</dbReference>
<evidence type="ECO:0000256" key="6">
    <source>
        <dbReference type="ARBA" id="ARBA00022989"/>
    </source>
</evidence>
<dbReference type="SUPFAM" id="SSF103473">
    <property type="entry name" value="MFS general substrate transporter"/>
    <property type="match status" value="1"/>
</dbReference>
<dbReference type="OrthoDB" id="5141738at2759"/>
<dbReference type="PROSITE" id="PS00217">
    <property type="entry name" value="SUGAR_TRANSPORT_2"/>
    <property type="match status" value="1"/>
</dbReference>
<protein>
    <submittedName>
        <fullName evidence="13">General substrate transporter</fullName>
    </submittedName>
</protein>
<dbReference type="GO" id="GO:0055056">
    <property type="term" value="F:D-glucose transmembrane transporter activity"/>
    <property type="evidence" value="ECO:0007669"/>
    <property type="project" value="UniProtKB-ARBA"/>
</dbReference>
<feature type="coiled-coil region" evidence="9">
    <location>
        <begin position="35"/>
        <end position="62"/>
    </location>
</feature>
<evidence type="ECO:0000259" key="12">
    <source>
        <dbReference type="PROSITE" id="PS50850"/>
    </source>
</evidence>
<comment type="caution">
    <text evidence="13">The sequence shown here is derived from an EMBL/GenBank/DDBJ whole genome shotgun (WGS) entry which is preliminary data.</text>
</comment>
<feature type="transmembrane region" description="Helical" evidence="11">
    <location>
        <begin position="69"/>
        <end position="88"/>
    </location>
</feature>
<dbReference type="InterPro" id="IPR020846">
    <property type="entry name" value="MFS_dom"/>
</dbReference>
<feature type="transmembrane region" description="Helical" evidence="11">
    <location>
        <begin position="507"/>
        <end position="526"/>
    </location>
</feature>
<feature type="transmembrane region" description="Helical" evidence="11">
    <location>
        <begin position="479"/>
        <end position="501"/>
    </location>
</feature>
<keyword evidence="7 11" id="KW-0472">Membrane</keyword>
<feature type="region of interest" description="Disordered" evidence="10">
    <location>
        <begin position="1"/>
        <end position="34"/>
    </location>
</feature>
<evidence type="ECO:0000256" key="7">
    <source>
        <dbReference type="ARBA" id="ARBA00023136"/>
    </source>
</evidence>
<feature type="transmembrane region" description="Helical" evidence="11">
    <location>
        <begin position="182"/>
        <end position="204"/>
    </location>
</feature>
<feature type="transmembrane region" description="Helical" evidence="11">
    <location>
        <begin position="376"/>
        <end position="395"/>
    </location>
</feature>
<gene>
    <name evidence="13" type="ORF">HANVADRAFT_52262</name>
</gene>
<name>A0A1B7TFJ6_9ASCO</name>
<dbReference type="PRINTS" id="PR00171">
    <property type="entry name" value="SUGRTRNSPORT"/>
</dbReference>
<evidence type="ECO:0000313" key="13">
    <source>
        <dbReference type="EMBL" id="OBA27516.1"/>
    </source>
</evidence>
<evidence type="ECO:0000256" key="9">
    <source>
        <dbReference type="SAM" id="Coils"/>
    </source>
</evidence>
<comment type="subcellular location">
    <subcellularLocation>
        <location evidence="1">Membrane</location>
        <topology evidence="1">Multi-pass membrane protein</topology>
    </subcellularLocation>
</comment>
<dbReference type="Gene3D" id="1.20.1250.20">
    <property type="entry name" value="MFS general substrate transporter like domains"/>
    <property type="match status" value="1"/>
</dbReference>
<dbReference type="Proteomes" id="UP000092321">
    <property type="component" value="Unassembled WGS sequence"/>
</dbReference>
<dbReference type="PANTHER" id="PTHR48022:SF75">
    <property type="entry name" value="GALACTOSE TRANSPORTER-RELATED"/>
    <property type="match status" value="1"/>
</dbReference>
<evidence type="ECO:0000256" key="3">
    <source>
        <dbReference type="ARBA" id="ARBA00022448"/>
    </source>
</evidence>
<dbReference type="PANTHER" id="PTHR48022">
    <property type="entry name" value="PLASTIDIC GLUCOSE TRANSPORTER 4"/>
    <property type="match status" value="1"/>
</dbReference>
<dbReference type="NCBIfam" id="TIGR00879">
    <property type="entry name" value="SP"/>
    <property type="match status" value="1"/>
</dbReference>
<proteinExistence type="inferred from homology"/>
<feature type="transmembrane region" description="Helical" evidence="11">
    <location>
        <begin position="125"/>
        <end position="145"/>
    </location>
</feature>
<dbReference type="PROSITE" id="PS50850">
    <property type="entry name" value="MFS"/>
    <property type="match status" value="1"/>
</dbReference>
<evidence type="ECO:0000256" key="8">
    <source>
        <dbReference type="RuleBase" id="RU003346"/>
    </source>
</evidence>
<keyword evidence="9" id="KW-0175">Coiled coil</keyword>